<evidence type="ECO:0000313" key="18">
    <source>
        <dbReference type="Proteomes" id="UP000740557"/>
    </source>
</evidence>
<proteinExistence type="inferred from homology"/>
<accession>A0A955EDI0</accession>
<protein>
    <recommendedName>
        <fullName evidence="12">UDP-N-acetylglucosamine 1-carboxyvinyltransferase</fullName>
        <ecNumber evidence="11">2.5.1.7</ecNumber>
    </recommendedName>
    <alternativeName>
        <fullName evidence="13">Enoylpyruvate transferase</fullName>
    </alternativeName>
    <alternativeName>
        <fullName evidence="14">UDP-N-acetylglucosamine enolpyruvyl transferase</fullName>
    </alternativeName>
</protein>
<organism evidence="17 18">
    <name type="scientific">candidate division WWE3 bacterium</name>
    <dbReference type="NCBI Taxonomy" id="2053526"/>
    <lineage>
        <taxon>Bacteria</taxon>
        <taxon>Katanobacteria</taxon>
    </lineage>
</organism>
<evidence type="ECO:0000256" key="1">
    <source>
        <dbReference type="ARBA" id="ARBA00004496"/>
    </source>
</evidence>
<keyword evidence="9" id="KW-0961">Cell wall biogenesis/degradation</keyword>
<name>A0A955EDI0_UNCKA</name>
<gene>
    <name evidence="17" type="ORF">KC980_03475</name>
</gene>
<keyword evidence="3" id="KW-0963">Cytoplasm</keyword>
<evidence type="ECO:0000256" key="7">
    <source>
        <dbReference type="ARBA" id="ARBA00022984"/>
    </source>
</evidence>
<evidence type="ECO:0000256" key="8">
    <source>
        <dbReference type="ARBA" id="ARBA00023306"/>
    </source>
</evidence>
<dbReference type="GO" id="GO:0008760">
    <property type="term" value="F:UDP-N-acetylglucosamine 1-carboxyvinyltransferase activity"/>
    <property type="evidence" value="ECO:0007669"/>
    <property type="project" value="UniProtKB-EC"/>
</dbReference>
<evidence type="ECO:0000313" key="17">
    <source>
        <dbReference type="EMBL" id="MCA9308548.1"/>
    </source>
</evidence>
<reference evidence="17" key="2">
    <citation type="journal article" date="2021" name="Microbiome">
        <title>Successional dynamics and alternative stable states in a saline activated sludge microbial community over 9 years.</title>
        <authorList>
            <person name="Wang Y."/>
            <person name="Ye J."/>
            <person name="Ju F."/>
            <person name="Liu L."/>
            <person name="Boyd J.A."/>
            <person name="Deng Y."/>
            <person name="Parks D.H."/>
            <person name="Jiang X."/>
            <person name="Yin X."/>
            <person name="Woodcroft B.J."/>
            <person name="Tyson G.W."/>
            <person name="Hugenholtz P."/>
            <person name="Polz M.F."/>
            <person name="Zhang T."/>
        </authorList>
    </citation>
    <scope>NUCLEOTIDE SEQUENCE</scope>
    <source>
        <strain evidence="17">HKST-UBA79</strain>
    </source>
</reference>
<keyword evidence="7" id="KW-0573">Peptidoglycan synthesis</keyword>
<dbReference type="GO" id="GO:0051301">
    <property type="term" value="P:cell division"/>
    <property type="evidence" value="ECO:0007669"/>
    <property type="project" value="UniProtKB-KW"/>
</dbReference>
<evidence type="ECO:0000256" key="13">
    <source>
        <dbReference type="ARBA" id="ARBA00042443"/>
    </source>
</evidence>
<evidence type="ECO:0000256" key="10">
    <source>
        <dbReference type="ARBA" id="ARBA00038367"/>
    </source>
</evidence>
<evidence type="ECO:0000259" key="16">
    <source>
        <dbReference type="Pfam" id="PF00275"/>
    </source>
</evidence>
<evidence type="ECO:0000256" key="6">
    <source>
        <dbReference type="ARBA" id="ARBA00022960"/>
    </source>
</evidence>
<evidence type="ECO:0000256" key="14">
    <source>
        <dbReference type="ARBA" id="ARBA00042842"/>
    </source>
</evidence>
<evidence type="ECO:0000256" key="4">
    <source>
        <dbReference type="ARBA" id="ARBA00022618"/>
    </source>
</evidence>
<dbReference type="GO" id="GO:0009252">
    <property type="term" value="P:peptidoglycan biosynthetic process"/>
    <property type="evidence" value="ECO:0007669"/>
    <property type="project" value="UniProtKB-KW"/>
</dbReference>
<dbReference type="InterPro" id="IPR050068">
    <property type="entry name" value="MurA_subfamily"/>
</dbReference>
<keyword evidence="5" id="KW-0808">Transferase</keyword>
<dbReference type="PANTHER" id="PTHR43783:SF1">
    <property type="entry name" value="UDP-N-ACETYLGLUCOSAMINE 1-CARBOXYVINYLTRANSFERASE"/>
    <property type="match status" value="1"/>
</dbReference>
<sequence length="419" mass="46473">MPEITIKGDTSLVGDIVVKGSKEALLNIIVQSLYNTTPILLENVQLCSEVSTLIEVLKTLGVQLEQVSKSRILVSPMGLSQFEIPYAYGAKSKNALLLVGPLLKKFGKAIVPIPLHEDPKYLDKIRDMWQAAGIEVVSDSSHYVLRANFSENCTLHIVNHDSFLSYLALSLTYNFSKTAIANLSNLPEVEMTLEYMRANEIHIDNISQQMIFTSEKFCTLSEFTIPSDIKDSIIYIVATLLTKGNVTLKNVSRDNLFGFTSLLSKMGFRYEFGTSDIRVWRAKSEKEPLNLNYTDKTLINYNALPYIVLLALCTQGDSYIYMENAAVCKELSKELNRMGTKIKLHVSSEDMDYVNITSPTKLKGIKTSVTDLDVAIPLIIAAISAGTETEISVSDELNNDLSEILLGFSKLGAIIDINA</sequence>
<evidence type="ECO:0000256" key="11">
    <source>
        <dbReference type="ARBA" id="ARBA00039108"/>
    </source>
</evidence>
<evidence type="ECO:0000256" key="5">
    <source>
        <dbReference type="ARBA" id="ARBA00022679"/>
    </source>
</evidence>
<dbReference type="Proteomes" id="UP000740557">
    <property type="component" value="Unassembled WGS sequence"/>
</dbReference>
<keyword evidence="6" id="KW-0133">Cell shape</keyword>
<comment type="similarity">
    <text evidence="10">Belongs to the EPSP synthase family. MurA subfamily.</text>
</comment>
<dbReference type="InterPro" id="IPR013792">
    <property type="entry name" value="RNA3'P_cycl/enolpyr_Trfase_a/b"/>
</dbReference>
<dbReference type="SUPFAM" id="SSF55205">
    <property type="entry name" value="EPT/RTPC-like"/>
    <property type="match status" value="1"/>
</dbReference>
<dbReference type="GO" id="GO:0071555">
    <property type="term" value="P:cell wall organization"/>
    <property type="evidence" value="ECO:0007669"/>
    <property type="project" value="UniProtKB-KW"/>
</dbReference>
<reference evidence="17" key="1">
    <citation type="submission" date="2020-04" db="EMBL/GenBank/DDBJ databases">
        <authorList>
            <person name="Zhang T."/>
        </authorList>
    </citation>
    <scope>NUCLEOTIDE SEQUENCE</scope>
    <source>
        <strain evidence="17">HKST-UBA79</strain>
    </source>
</reference>
<comment type="subcellular location">
    <subcellularLocation>
        <location evidence="1">Cytoplasm</location>
    </subcellularLocation>
</comment>
<comment type="catalytic activity">
    <reaction evidence="15">
        <text>phosphoenolpyruvate + UDP-N-acetyl-alpha-D-glucosamine = UDP-N-acetyl-3-O-(1-carboxyvinyl)-alpha-D-glucosamine + phosphate</text>
        <dbReference type="Rhea" id="RHEA:18681"/>
        <dbReference type="ChEBI" id="CHEBI:43474"/>
        <dbReference type="ChEBI" id="CHEBI:57705"/>
        <dbReference type="ChEBI" id="CHEBI:58702"/>
        <dbReference type="ChEBI" id="CHEBI:68483"/>
        <dbReference type="EC" id="2.5.1.7"/>
    </reaction>
</comment>
<comment type="pathway">
    <text evidence="2">Cell wall biogenesis; peptidoglycan biosynthesis.</text>
</comment>
<dbReference type="EMBL" id="JAGQNX010000105">
    <property type="protein sequence ID" value="MCA9308548.1"/>
    <property type="molecule type" value="Genomic_DNA"/>
</dbReference>
<keyword evidence="8" id="KW-0131">Cell cycle</keyword>
<dbReference type="GO" id="GO:0005737">
    <property type="term" value="C:cytoplasm"/>
    <property type="evidence" value="ECO:0007669"/>
    <property type="project" value="UniProtKB-SubCell"/>
</dbReference>
<dbReference type="PANTHER" id="PTHR43783">
    <property type="entry name" value="UDP-N-ACETYLGLUCOSAMINE 1-CARBOXYVINYLTRANSFERASE"/>
    <property type="match status" value="1"/>
</dbReference>
<comment type="caution">
    <text evidence="17">The sequence shown here is derived from an EMBL/GenBank/DDBJ whole genome shotgun (WGS) entry which is preliminary data.</text>
</comment>
<dbReference type="EC" id="2.5.1.7" evidence="11"/>
<evidence type="ECO:0000256" key="15">
    <source>
        <dbReference type="ARBA" id="ARBA00047527"/>
    </source>
</evidence>
<evidence type="ECO:0000256" key="9">
    <source>
        <dbReference type="ARBA" id="ARBA00023316"/>
    </source>
</evidence>
<dbReference type="InterPro" id="IPR036968">
    <property type="entry name" value="Enolpyruvate_Tfrase_sf"/>
</dbReference>
<evidence type="ECO:0000256" key="3">
    <source>
        <dbReference type="ARBA" id="ARBA00022490"/>
    </source>
</evidence>
<dbReference type="GO" id="GO:0008360">
    <property type="term" value="P:regulation of cell shape"/>
    <property type="evidence" value="ECO:0007669"/>
    <property type="project" value="UniProtKB-KW"/>
</dbReference>
<keyword evidence="4" id="KW-0132">Cell division</keyword>
<feature type="domain" description="Enolpyruvate transferase" evidence="16">
    <location>
        <begin position="7"/>
        <end position="392"/>
    </location>
</feature>
<dbReference type="InterPro" id="IPR001986">
    <property type="entry name" value="Enolpyruvate_Tfrase_dom"/>
</dbReference>
<dbReference type="Pfam" id="PF00275">
    <property type="entry name" value="EPSP_synthase"/>
    <property type="match status" value="1"/>
</dbReference>
<evidence type="ECO:0000256" key="2">
    <source>
        <dbReference type="ARBA" id="ARBA00004752"/>
    </source>
</evidence>
<dbReference type="AlphaFoldDB" id="A0A955EDI0"/>
<evidence type="ECO:0000256" key="12">
    <source>
        <dbReference type="ARBA" id="ARBA00039754"/>
    </source>
</evidence>
<dbReference type="Gene3D" id="3.65.10.10">
    <property type="entry name" value="Enolpyruvate transferase domain"/>
    <property type="match status" value="2"/>
</dbReference>